<gene>
    <name evidence="5" type="ORF">DCAF_LOCUS24573</name>
</gene>
<dbReference type="PANTHER" id="PTHR28242">
    <property type="entry name" value="PHOSPHORELAY INTERMEDIATE PROTEIN YPD1"/>
    <property type="match status" value="1"/>
</dbReference>
<dbReference type="GO" id="GO:0009736">
    <property type="term" value="P:cytokinin-activated signaling pathway"/>
    <property type="evidence" value="ECO:0007669"/>
    <property type="project" value="UniProtKB-KW"/>
</dbReference>
<evidence type="ECO:0000313" key="5">
    <source>
        <dbReference type="EMBL" id="CAK7353132.1"/>
    </source>
</evidence>
<evidence type="ECO:0000256" key="2">
    <source>
        <dbReference type="ARBA" id="ARBA00023012"/>
    </source>
</evidence>
<accession>A0AAV1SK56</accession>
<evidence type="ECO:0000259" key="4">
    <source>
        <dbReference type="Pfam" id="PF01627"/>
    </source>
</evidence>
<keyword evidence="6" id="KW-1185">Reference proteome</keyword>
<comment type="caution">
    <text evidence="5">The sequence shown here is derived from an EMBL/GenBank/DDBJ whole genome shotgun (WGS) entry which is preliminary data.</text>
</comment>
<dbReference type="GO" id="GO:0043424">
    <property type="term" value="F:protein histidine kinase binding"/>
    <property type="evidence" value="ECO:0007669"/>
    <property type="project" value="UniProtKB-UniRule"/>
</dbReference>
<dbReference type="GO" id="GO:0000160">
    <property type="term" value="P:phosphorelay signal transduction system"/>
    <property type="evidence" value="ECO:0007669"/>
    <property type="project" value="UniProtKB-UniRule"/>
</dbReference>
<evidence type="ECO:0000256" key="1">
    <source>
        <dbReference type="ARBA" id="ARBA00022864"/>
    </source>
</evidence>
<name>A0AAV1SK56_9ROSI</name>
<dbReference type="InterPro" id="IPR036641">
    <property type="entry name" value="HPT_dom_sf"/>
</dbReference>
<keyword evidence="1 3" id="KW-0932">Cytokinin signaling pathway</keyword>
<dbReference type="InterPro" id="IPR045871">
    <property type="entry name" value="AHP1-5/YPD1"/>
</dbReference>
<dbReference type="GO" id="GO:0009927">
    <property type="term" value="F:histidine phosphotransfer kinase activity"/>
    <property type="evidence" value="ECO:0007669"/>
    <property type="project" value="UniProtKB-UniRule"/>
</dbReference>
<dbReference type="AlphaFoldDB" id="A0AAV1SK56"/>
<keyword evidence="2 3" id="KW-0902">Two-component regulatory system</keyword>
<dbReference type="PANTHER" id="PTHR28242:SF51">
    <property type="entry name" value="HISTIDINE-CONTAINING PHOSPHOTRANSFER PROTEIN"/>
    <property type="match status" value="1"/>
</dbReference>
<organism evidence="5 6">
    <name type="scientific">Dovyalis caffra</name>
    <dbReference type="NCBI Taxonomy" id="77055"/>
    <lineage>
        <taxon>Eukaryota</taxon>
        <taxon>Viridiplantae</taxon>
        <taxon>Streptophyta</taxon>
        <taxon>Embryophyta</taxon>
        <taxon>Tracheophyta</taxon>
        <taxon>Spermatophyta</taxon>
        <taxon>Magnoliopsida</taxon>
        <taxon>eudicotyledons</taxon>
        <taxon>Gunneridae</taxon>
        <taxon>Pentapetalae</taxon>
        <taxon>rosids</taxon>
        <taxon>fabids</taxon>
        <taxon>Malpighiales</taxon>
        <taxon>Salicaceae</taxon>
        <taxon>Flacourtieae</taxon>
        <taxon>Dovyalis</taxon>
    </lineage>
</organism>
<comment type="function">
    <text evidence="3">Functions as a two-component phosphorelay mediators between cytokinin sensor histidine kinases and response regulators (B-type ARRs). Plays an important role in propagating cytokinin signal transduction.</text>
</comment>
<proteinExistence type="predicted"/>
<dbReference type="EMBL" id="CAWUPB010001194">
    <property type="protein sequence ID" value="CAK7353132.1"/>
    <property type="molecule type" value="Genomic_DNA"/>
</dbReference>
<dbReference type="Pfam" id="PF01627">
    <property type="entry name" value="Hpt"/>
    <property type="match status" value="1"/>
</dbReference>
<comment type="domain">
    <text evidence="3">Histidine-containing phosphotransfer domain (HPt) contains an active histidine that mediates the phosphotransfer.</text>
</comment>
<sequence length="195" mass="22720">MDREQLQHQAAYMRRSLFDQGYLDDQFVQLEDLQDEANPNFVDEVVTLFYTDSVRLIQNIEQAMINKHNIDFGKLDDYMHQFKGSSSSIGAKKMRQDFSTTQARACHFEEETRNSLSGLRVSVKCKYKLIPMATTLLAKALSFYNDKQRETTSLPCPDWPPTWIEERRSRDNLPRSRTVKVLSHNINSIPLLILQ</sequence>
<dbReference type="GO" id="GO:0005829">
    <property type="term" value="C:cytosol"/>
    <property type="evidence" value="ECO:0007669"/>
    <property type="project" value="UniProtKB-SubCell"/>
</dbReference>
<dbReference type="Proteomes" id="UP001314170">
    <property type="component" value="Unassembled WGS sequence"/>
</dbReference>
<comment type="subcellular location">
    <subcellularLocation>
        <location evidence="3">Cytoplasm</location>
        <location evidence="3">Cytosol</location>
    </subcellularLocation>
    <subcellularLocation>
        <location evidence="3">Nucleus</location>
    </subcellularLocation>
</comment>
<evidence type="ECO:0000313" key="6">
    <source>
        <dbReference type="Proteomes" id="UP001314170"/>
    </source>
</evidence>
<reference evidence="5 6" key="1">
    <citation type="submission" date="2024-01" db="EMBL/GenBank/DDBJ databases">
        <authorList>
            <person name="Waweru B."/>
        </authorList>
    </citation>
    <scope>NUCLEOTIDE SEQUENCE [LARGE SCALE GENOMIC DNA]</scope>
</reference>
<dbReference type="Gene3D" id="1.20.120.160">
    <property type="entry name" value="HPT domain"/>
    <property type="match status" value="1"/>
</dbReference>
<evidence type="ECO:0000256" key="3">
    <source>
        <dbReference type="RuleBase" id="RU369004"/>
    </source>
</evidence>
<protein>
    <recommendedName>
        <fullName evidence="3">Histidine-containing phosphotransfer protein</fullName>
    </recommendedName>
</protein>
<dbReference type="GO" id="GO:0005634">
    <property type="term" value="C:nucleus"/>
    <property type="evidence" value="ECO:0007669"/>
    <property type="project" value="UniProtKB-SubCell"/>
</dbReference>
<feature type="domain" description="HPt" evidence="4">
    <location>
        <begin position="44"/>
        <end position="96"/>
    </location>
</feature>
<dbReference type="SUPFAM" id="SSF47226">
    <property type="entry name" value="Histidine-containing phosphotransfer domain, HPT domain"/>
    <property type="match status" value="1"/>
</dbReference>
<dbReference type="InterPro" id="IPR008207">
    <property type="entry name" value="Sig_transdc_His_kin_Hpt_dom"/>
</dbReference>